<reference evidence="2" key="2">
    <citation type="journal article" date="1995" name="Mol. Biochem. Parasitol.">
        <title>Organization and expression of the gene encoding an immunodominant repetitive antigen associated to the cytoskeleton of Trypanosoma cruzi.</title>
        <authorList>
            <person name="Cotrim P.C."/>
            <person name="Paranhos-Baccala G."/>
            <person name="Santos M.R."/>
            <person name="Mortensen C."/>
            <person name="Cano M.I."/>
            <person name="Jolivet M."/>
            <person name="Camargo M.E."/>
            <person name="Mortara R.A."/>
            <person name="Da Silveira J.F."/>
        </authorList>
    </citation>
    <scope>NUCLEOTIDE SEQUENCE</scope>
    <source>
        <strain evidence="2">G</strain>
    </source>
</reference>
<feature type="domain" description="DUF7623" evidence="1">
    <location>
        <begin position="46"/>
        <end position="78"/>
    </location>
</feature>
<dbReference type="InterPro" id="IPR056040">
    <property type="entry name" value="DUF7623"/>
</dbReference>
<name>Q26871_TRYCR</name>
<organism evidence="2">
    <name type="scientific">Trypanosoma cruzi</name>
    <dbReference type="NCBI Taxonomy" id="5693"/>
    <lineage>
        <taxon>Eukaryota</taxon>
        <taxon>Discoba</taxon>
        <taxon>Euglenozoa</taxon>
        <taxon>Kinetoplastea</taxon>
        <taxon>Metakinetoplastina</taxon>
        <taxon>Trypanosomatida</taxon>
        <taxon>Trypanosomatidae</taxon>
        <taxon>Trypanosoma</taxon>
        <taxon>Schizotrypanum</taxon>
    </lineage>
</organism>
<evidence type="ECO:0000313" key="2">
    <source>
        <dbReference type="EMBL" id="AAC46629.1"/>
    </source>
</evidence>
<sequence>MEQERRQLLEKDPRKNVQKIADLEESMNVCARNLAFEIRSRERDFLDDVVRGIPLDALPLNDDNELCLLESRRRDVLKSLQKIILS</sequence>
<reference evidence="2" key="1">
    <citation type="submission" date="1994-10" db="EMBL/GenBank/DDBJ databases">
        <authorList>
            <person name="Franco da Silveira J."/>
        </authorList>
    </citation>
    <scope>NUCLEOTIDE SEQUENCE</scope>
    <source>
        <strain evidence="2">G</strain>
    </source>
</reference>
<proteinExistence type="evidence at transcript level"/>
<protein>
    <submittedName>
        <fullName evidence="2">Cytoskeleton-associated immunodominant antigen</fullName>
    </submittedName>
</protein>
<feature type="domain" description="DUF7623" evidence="1">
    <location>
        <begin position="1"/>
        <end position="40"/>
    </location>
</feature>
<evidence type="ECO:0000259" key="1">
    <source>
        <dbReference type="Pfam" id="PF24610"/>
    </source>
</evidence>
<dbReference type="EMBL" id="U16294">
    <property type="protein sequence ID" value="AAC46629.1"/>
    <property type="molecule type" value="mRNA"/>
</dbReference>
<dbReference type="AlphaFoldDB" id="Q26871"/>
<accession>Q26871</accession>
<dbReference type="Pfam" id="PF24610">
    <property type="entry name" value="DUF7623"/>
    <property type="match status" value="2"/>
</dbReference>